<dbReference type="AlphaFoldDB" id="Q3B2M8"/>
<dbReference type="eggNOG" id="ENOG5032XP1">
    <property type="taxonomic scope" value="Bacteria"/>
</dbReference>
<evidence type="ECO:0000259" key="2">
    <source>
        <dbReference type="Pfam" id="PF14340"/>
    </source>
</evidence>
<evidence type="ECO:0000313" key="3">
    <source>
        <dbReference type="EMBL" id="ABB24403.1"/>
    </source>
</evidence>
<dbReference type="STRING" id="319225.Plut_1546"/>
<feature type="domain" description="DUF4395" evidence="2">
    <location>
        <begin position="6"/>
        <end position="124"/>
    </location>
</feature>
<evidence type="ECO:0000313" key="4">
    <source>
        <dbReference type="Proteomes" id="UP000002709"/>
    </source>
</evidence>
<organism evidence="3 4">
    <name type="scientific">Chlorobium luteolum (strain DSM 273 / BCRC 81028 / 2530)</name>
    <name type="common">Pelodictyon luteolum</name>
    <dbReference type="NCBI Taxonomy" id="319225"/>
    <lineage>
        <taxon>Bacteria</taxon>
        <taxon>Pseudomonadati</taxon>
        <taxon>Chlorobiota</taxon>
        <taxon>Chlorobiia</taxon>
        <taxon>Chlorobiales</taxon>
        <taxon>Chlorobiaceae</taxon>
        <taxon>Chlorobium/Pelodictyon group</taxon>
        <taxon>Pelodictyon</taxon>
    </lineage>
</organism>
<keyword evidence="4" id="KW-1185">Reference proteome</keyword>
<dbReference type="KEGG" id="plt:Plut_1546"/>
<feature type="transmembrane region" description="Helical" evidence="1">
    <location>
        <begin position="97"/>
        <end position="124"/>
    </location>
</feature>
<dbReference type="PIRSF" id="PIRSF030042">
    <property type="entry name" value="UCP030042"/>
    <property type="match status" value="1"/>
</dbReference>
<feature type="transmembrane region" description="Helical" evidence="1">
    <location>
        <begin position="72"/>
        <end position="91"/>
    </location>
</feature>
<protein>
    <recommendedName>
        <fullName evidence="2">DUF4395 domain-containing protein</fullName>
    </recommendedName>
</protein>
<keyword evidence="1" id="KW-0812">Transmembrane</keyword>
<evidence type="ECO:0000256" key="1">
    <source>
        <dbReference type="SAM" id="Phobius"/>
    </source>
</evidence>
<dbReference type="Pfam" id="PF14340">
    <property type="entry name" value="DUF4395"/>
    <property type="match status" value="1"/>
</dbReference>
<sequence>MPIVTLNRAILLAGVILAGAFQQPLITTALFLIILPAVLAGKKASMVFILGSRLFASSIEGAATESAKLMRFNNAIAAILLGGAQVAFLAGATMAGWVLSGIVALAAGIALCGFCFGCFLFYRFNLERHKLSMKLNRQL</sequence>
<keyword evidence="1" id="KW-0472">Membrane</keyword>
<accession>Q3B2M8</accession>
<dbReference type="EMBL" id="CP000096">
    <property type="protein sequence ID" value="ABB24403.1"/>
    <property type="molecule type" value="Genomic_DNA"/>
</dbReference>
<gene>
    <name evidence="3" type="ordered locus">Plut_1546</name>
</gene>
<name>Q3B2M8_CHLL3</name>
<dbReference type="Proteomes" id="UP000002709">
    <property type="component" value="Chromosome"/>
</dbReference>
<reference evidence="4" key="1">
    <citation type="submission" date="2005-08" db="EMBL/GenBank/DDBJ databases">
        <title>Complete sequence of Pelodictyon luteolum DSM 273.</title>
        <authorList>
            <consortium name="US DOE Joint Genome Institute"/>
            <person name="Copeland A."/>
            <person name="Lucas S."/>
            <person name="Lapidus A."/>
            <person name="Barry K."/>
            <person name="Detter J.C."/>
            <person name="Glavina T."/>
            <person name="Hammon N."/>
            <person name="Israni S."/>
            <person name="Pitluck S."/>
            <person name="Bryant D."/>
            <person name="Schmutz J."/>
            <person name="Larimer F."/>
            <person name="Land M."/>
            <person name="Kyrpides N."/>
            <person name="Ivanova N."/>
            <person name="Richardson P."/>
        </authorList>
    </citation>
    <scope>NUCLEOTIDE SEQUENCE [LARGE SCALE GENOMIC DNA]</scope>
    <source>
        <strain evidence="4">DSM 273 / BCRC 81028 / 2530</strain>
    </source>
</reference>
<dbReference type="HOGENOM" id="CLU_148540_0_0_10"/>
<proteinExistence type="predicted"/>
<dbReference type="InterPro" id="IPR016942">
    <property type="entry name" value="UCP030042"/>
</dbReference>
<keyword evidence="1" id="KW-1133">Transmembrane helix</keyword>
<dbReference type="InterPro" id="IPR025508">
    <property type="entry name" value="DUF4395"/>
</dbReference>